<accession>A0A6J5T7G3</accession>
<evidence type="ECO:0000313" key="1">
    <source>
        <dbReference type="EMBL" id="CAB4240700.1"/>
    </source>
</evidence>
<gene>
    <name evidence="1" type="ORF">UFOVP39_58</name>
</gene>
<organism evidence="1">
    <name type="scientific">uncultured Caudovirales phage</name>
    <dbReference type="NCBI Taxonomy" id="2100421"/>
    <lineage>
        <taxon>Viruses</taxon>
        <taxon>Duplodnaviria</taxon>
        <taxon>Heunggongvirae</taxon>
        <taxon>Uroviricota</taxon>
        <taxon>Caudoviricetes</taxon>
        <taxon>Peduoviridae</taxon>
        <taxon>Maltschvirus</taxon>
        <taxon>Maltschvirus maltsch</taxon>
    </lineage>
</organism>
<name>A0A6J5T7G3_9CAUD</name>
<protein>
    <submittedName>
        <fullName evidence="1">Uncharacterized protein</fullName>
    </submittedName>
</protein>
<sequence>MSSNVWVKCGKVYNLTPDAGVTATGAQTRIFKDSPYATFQVYGTTSAGAGAATIKIQGSNLDDANSYVDLGTVILTLGTTLTADGFATTAPWKYVRANVTAISGTGASVNALMGV</sequence>
<dbReference type="EMBL" id="LR797813">
    <property type="protein sequence ID" value="CAB4240700.1"/>
    <property type="molecule type" value="Genomic_DNA"/>
</dbReference>
<reference evidence="1" key="1">
    <citation type="submission" date="2020-05" db="EMBL/GenBank/DDBJ databases">
        <authorList>
            <person name="Chiriac C."/>
            <person name="Salcher M."/>
            <person name="Ghai R."/>
            <person name="Kavagutti S V."/>
        </authorList>
    </citation>
    <scope>NUCLEOTIDE SEQUENCE</scope>
</reference>
<proteinExistence type="predicted"/>